<dbReference type="WBParaSite" id="TREG1_135050.1">
    <property type="protein sequence ID" value="TREG1_135050.1"/>
    <property type="gene ID" value="TREG1_135050"/>
</dbReference>
<sequence>MATETTTTPIAAGNKREDKLFKSHAYNSKIKHFRHSQEHDHEEEGEEVHDAQQHEGNLYSRRYLANEVEETLTSPGGIRRPHHQQHQQPNDVQVFPMLATNTYSSNNNSHVPIKSRTIIDTDNEVFASKIFEKTSTNIDKYKD</sequence>
<reference evidence="2" key="1">
    <citation type="submission" date="2022-06" db="EMBL/GenBank/DDBJ databases">
        <authorList>
            <person name="Berger JAMES D."/>
            <person name="Berger JAMES D."/>
        </authorList>
    </citation>
    <scope>NUCLEOTIDE SEQUENCE [LARGE SCALE GENOMIC DNA]</scope>
</reference>
<name>A0AA85J5V7_TRIRE</name>
<dbReference type="Proteomes" id="UP000050795">
    <property type="component" value="Unassembled WGS sequence"/>
</dbReference>
<proteinExistence type="predicted"/>
<protein>
    <submittedName>
        <fullName evidence="3">Uncharacterized protein</fullName>
    </submittedName>
</protein>
<feature type="region of interest" description="Disordered" evidence="1">
    <location>
        <begin position="1"/>
        <end position="56"/>
    </location>
</feature>
<organism evidence="2 3">
    <name type="scientific">Trichobilharzia regenti</name>
    <name type="common">Nasal bird schistosome</name>
    <dbReference type="NCBI Taxonomy" id="157069"/>
    <lineage>
        <taxon>Eukaryota</taxon>
        <taxon>Metazoa</taxon>
        <taxon>Spiralia</taxon>
        <taxon>Lophotrochozoa</taxon>
        <taxon>Platyhelminthes</taxon>
        <taxon>Trematoda</taxon>
        <taxon>Digenea</taxon>
        <taxon>Strigeidida</taxon>
        <taxon>Schistosomatoidea</taxon>
        <taxon>Schistosomatidae</taxon>
        <taxon>Trichobilharzia</taxon>
    </lineage>
</organism>
<accession>A0AA85J5V7</accession>
<evidence type="ECO:0000256" key="1">
    <source>
        <dbReference type="SAM" id="MobiDB-lite"/>
    </source>
</evidence>
<reference evidence="3" key="2">
    <citation type="submission" date="2023-11" db="UniProtKB">
        <authorList>
            <consortium name="WormBaseParasite"/>
        </authorList>
    </citation>
    <scope>IDENTIFICATION</scope>
</reference>
<dbReference type="AlphaFoldDB" id="A0AA85J5V7"/>
<feature type="compositionally biased region" description="Basic and acidic residues" evidence="1">
    <location>
        <begin position="35"/>
        <end position="53"/>
    </location>
</feature>
<keyword evidence="2" id="KW-1185">Reference proteome</keyword>
<evidence type="ECO:0000313" key="3">
    <source>
        <dbReference type="WBParaSite" id="TREG1_135050.1"/>
    </source>
</evidence>
<evidence type="ECO:0000313" key="2">
    <source>
        <dbReference type="Proteomes" id="UP000050795"/>
    </source>
</evidence>